<accession>X0SX43</accession>
<protein>
    <submittedName>
        <fullName evidence="1">Uncharacterized protein</fullName>
    </submittedName>
</protein>
<comment type="caution">
    <text evidence="1">The sequence shown here is derived from an EMBL/GenBank/DDBJ whole genome shotgun (WGS) entry which is preliminary data.</text>
</comment>
<organism evidence="1">
    <name type="scientific">marine sediment metagenome</name>
    <dbReference type="NCBI Taxonomy" id="412755"/>
    <lineage>
        <taxon>unclassified sequences</taxon>
        <taxon>metagenomes</taxon>
        <taxon>ecological metagenomes</taxon>
    </lineage>
</organism>
<dbReference type="AlphaFoldDB" id="X0SX43"/>
<dbReference type="EMBL" id="BARS01008963">
    <property type="protein sequence ID" value="GAF68380.1"/>
    <property type="molecule type" value="Genomic_DNA"/>
</dbReference>
<gene>
    <name evidence="1" type="ORF">S01H1_16973</name>
</gene>
<name>X0SX43_9ZZZZ</name>
<evidence type="ECO:0000313" key="1">
    <source>
        <dbReference type="EMBL" id="GAF68380.1"/>
    </source>
</evidence>
<sequence length="72" mass="7501">MAPDASDGLARLSVDDAPHAHHGHVVGVEELEEQRASIDALKLARAEALFTYCGGASAASAQLTNTTIRGKM</sequence>
<proteinExistence type="predicted"/>
<reference evidence="1" key="1">
    <citation type="journal article" date="2014" name="Front. Microbiol.">
        <title>High frequency of phylogenetically diverse reductive dehalogenase-homologous genes in deep subseafloor sedimentary metagenomes.</title>
        <authorList>
            <person name="Kawai M."/>
            <person name="Futagami T."/>
            <person name="Toyoda A."/>
            <person name="Takaki Y."/>
            <person name="Nishi S."/>
            <person name="Hori S."/>
            <person name="Arai W."/>
            <person name="Tsubouchi T."/>
            <person name="Morono Y."/>
            <person name="Uchiyama I."/>
            <person name="Ito T."/>
            <person name="Fujiyama A."/>
            <person name="Inagaki F."/>
            <person name="Takami H."/>
        </authorList>
    </citation>
    <scope>NUCLEOTIDE SEQUENCE</scope>
    <source>
        <strain evidence="1">Expedition CK06-06</strain>
    </source>
</reference>